<protein>
    <submittedName>
        <fullName evidence="1">Uncharacterized protein</fullName>
    </submittedName>
</protein>
<sequence length="40" mass="4646">MSSHHTAPAREPARLPSYVEYEEYDRHEEFPHDVEGAYAA</sequence>
<dbReference type="Proteomes" id="UP001596154">
    <property type="component" value="Unassembled WGS sequence"/>
</dbReference>
<comment type="caution">
    <text evidence="1">The sequence shown here is derived from an EMBL/GenBank/DDBJ whole genome shotgun (WGS) entry which is preliminary data.</text>
</comment>
<keyword evidence="2" id="KW-1185">Reference proteome</keyword>
<organism evidence="1 2">
    <name type="scientific">Streptomyces bullii</name>
    <dbReference type="NCBI Taxonomy" id="349910"/>
    <lineage>
        <taxon>Bacteria</taxon>
        <taxon>Bacillati</taxon>
        <taxon>Actinomycetota</taxon>
        <taxon>Actinomycetes</taxon>
        <taxon>Kitasatosporales</taxon>
        <taxon>Streptomycetaceae</taxon>
        <taxon>Streptomyces</taxon>
    </lineage>
</organism>
<name>A0ABW0USH5_9ACTN</name>
<accession>A0ABW0USH5</accession>
<reference evidence="2" key="1">
    <citation type="journal article" date="2019" name="Int. J. Syst. Evol. Microbiol.">
        <title>The Global Catalogue of Microorganisms (GCM) 10K type strain sequencing project: providing services to taxonomists for standard genome sequencing and annotation.</title>
        <authorList>
            <consortium name="The Broad Institute Genomics Platform"/>
            <consortium name="The Broad Institute Genome Sequencing Center for Infectious Disease"/>
            <person name="Wu L."/>
            <person name="Ma J."/>
        </authorList>
    </citation>
    <scope>NUCLEOTIDE SEQUENCE [LARGE SCALE GENOMIC DNA]</scope>
    <source>
        <strain evidence="2">CGMCC 4.7248</strain>
    </source>
</reference>
<proteinExistence type="predicted"/>
<evidence type="ECO:0000313" key="1">
    <source>
        <dbReference type="EMBL" id="MFC5636123.1"/>
    </source>
</evidence>
<evidence type="ECO:0000313" key="2">
    <source>
        <dbReference type="Proteomes" id="UP001596154"/>
    </source>
</evidence>
<dbReference type="RefSeq" id="WP_381023518.1">
    <property type="nucleotide sequence ID" value="NZ_JBHSNY010000007.1"/>
</dbReference>
<dbReference type="EMBL" id="JBHSNY010000007">
    <property type="protein sequence ID" value="MFC5636123.1"/>
    <property type="molecule type" value="Genomic_DNA"/>
</dbReference>
<gene>
    <name evidence="1" type="ORF">ACFPZJ_20435</name>
</gene>